<dbReference type="STRING" id="406327.Mevan_1672"/>
<proteinExistence type="predicted"/>
<dbReference type="HOGENOM" id="CLU_083802_0_0_2"/>
<dbReference type="EMBL" id="CP000742">
    <property type="protein sequence ID" value="ABR55564.1"/>
    <property type="molecule type" value="Genomic_DNA"/>
</dbReference>
<dbReference type="Pfam" id="PF13197">
    <property type="entry name" value="DUF4013"/>
    <property type="match status" value="1"/>
</dbReference>
<keyword evidence="3" id="KW-1185">Reference proteome</keyword>
<feature type="transmembrane region" description="Helical" evidence="1">
    <location>
        <begin position="191"/>
        <end position="224"/>
    </location>
</feature>
<protein>
    <submittedName>
        <fullName evidence="2">Uncharacterized protein</fullName>
    </submittedName>
</protein>
<feature type="transmembrane region" description="Helical" evidence="1">
    <location>
        <begin position="59"/>
        <end position="85"/>
    </location>
</feature>
<dbReference type="RefSeq" id="WP_012066477.1">
    <property type="nucleotide sequence ID" value="NC_009634.1"/>
</dbReference>
<feature type="transmembrane region" description="Helical" evidence="1">
    <location>
        <begin position="236"/>
        <end position="255"/>
    </location>
</feature>
<evidence type="ECO:0000256" key="1">
    <source>
        <dbReference type="SAM" id="Phobius"/>
    </source>
</evidence>
<evidence type="ECO:0000313" key="2">
    <source>
        <dbReference type="EMBL" id="ABR55564.1"/>
    </source>
</evidence>
<dbReference type="KEGG" id="mvn:Mevan_1672"/>
<dbReference type="InterPro" id="IPR025098">
    <property type="entry name" value="DUF4013"/>
</dbReference>
<feature type="transmembrane region" description="Helical" evidence="1">
    <location>
        <begin position="144"/>
        <end position="170"/>
    </location>
</feature>
<keyword evidence="1" id="KW-1133">Transmembrane helix</keyword>
<feature type="transmembrane region" description="Helical" evidence="1">
    <location>
        <begin position="26"/>
        <end position="47"/>
    </location>
</feature>
<organism evidence="2 3">
    <name type="scientific">Methanococcus vannielii (strain ATCC 35089 / DSM 1224 / JCM 13029 / OCM 148 / SB)</name>
    <dbReference type="NCBI Taxonomy" id="406327"/>
    <lineage>
        <taxon>Archaea</taxon>
        <taxon>Methanobacteriati</taxon>
        <taxon>Methanobacteriota</taxon>
        <taxon>Methanomada group</taxon>
        <taxon>Methanococci</taxon>
        <taxon>Methanococcales</taxon>
        <taxon>Methanococcaceae</taxon>
        <taxon>Methanococcus</taxon>
    </lineage>
</organism>
<dbReference type="eggNOG" id="arCOG02880">
    <property type="taxonomic scope" value="Archaea"/>
</dbReference>
<evidence type="ECO:0000313" key="3">
    <source>
        <dbReference type="Proteomes" id="UP000001107"/>
    </source>
</evidence>
<dbReference type="OrthoDB" id="60637at2157"/>
<accession>A6USU2</accession>
<dbReference type="Proteomes" id="UP000001107">
    <property type="component" value="Chromosome"/>
</dbReference>
<name>A6USU2_METVS</name>
<dbReference type="GeneID" id="5325290"/>
<dbReference type="AlphaFoldDB" id="A6USU2"/>
<keyword evidence="1" id="KW-0812">Transmembrane</keyword>
<keyword evidence="1" id="KW-0472">Membrane</keyword>
<feature type="transmembrane region" description="Helical" evidence="1">
    <location>
        <begin position="106"/>
        <end position="132"/>
    </location>
</feature>
<reference evidence="2" key="1">
    <citation type="submission" date="2007-06" db="EMBL/GenBank/DDBJ databases">
        <title>Complete sequence of Methanococcus vannielii SB.</title>
        <authorList>
            <consortium name="US DOE Joint Genome Institute"/>
            <person name="Copeland A."/>
            <person name="Lucas S."/>
            <person name="Lapidus A."/>
            <person name="Barry K."/>
            <person name="Glavina del Rio T."/>
            <person name="Dalin E."/>
            <person name="Tice H."/>
            <person name="Pitluck S."/>
            <person name="Chain P."/>
            <person name="Malfatti S."/>
            <person name="Shin M."/>
            <person name="Vergez L."/>
            <person name="Schmutz J."/>
            <person name="Larimer F."/>
            <person name="Land M."/>
            <person name="Hauser L."/>
            <person name="Kyrpides N."/>
            <person name="Anderson I."/>
            <person name="Sieprawska-Lupa M."/>
            <person name="Whitman W.B."/>
            <person name="Richardson P."/>
        </authorList>
    </citation>
    <scope>NUCLEOTIDE SEQUENCE [LARGE SCALE GENOMIC DNA]</scope>
    <source>
        <strain evidence="2">SB</strain>
    </source>
</reference>
<gene>
    <name evidence="2" type="ordered locus">Mevan_1672</name>
</gene>
<sequence length="273" mass="30651">MFFKNYVTEPLKYGLTDSSKIVKGGLLYGIGMVLMYSSIFAIFYPLIGQLVPLNFPYNSGIIMTIGFLIGLISLILMIVVSGYFLNIIKKSINKSENLPDWNNYYGLFKTGFVFFIGVMFISIAFTIIQQLINYLIGYTGTNEGILIAISIFISIFQSLYIPIASISYAHKGDFYAFFDMPYILKKMSLEYLAVFIVVMIVTTIITLVPTAIVILIAVFAIIFIYGSIAYSTELVLASGFIGGPLMIILSILYFYSGVYSYRAFTNYFISKID</sequence>